<keyword evidence="5" id="KW-0592">Phosphate transport</keyword>
<feature type="transmembrane region" description="Helical" evidence="9">
    <location>
        <begin position="326"/>
        <end position="346"/>
    </location>
</feature>
<comment type="similarity">
    <text evidence="2">Belongs to the binding-protein-dependent transport system permease family. CysTW subfamily.</text>
</comment>
<evidence type="ECO:0000256" key="1">
    <source>
        <dbReference type="ARBA" id="ARBA00004651"/>
    </source>
</evidence>
<feature type="transmembrane region" description="Helical" evidence="9">
    <location>
        <begin position="178"/>
        <end position="201"/>
    </location>
</feature>
<evidence type="ECO:0000256" key="4">
    <source>
        <dbReference type="ARBA" id="ARBA00022475"/>
    </source>
</evidence>
<dbReference type="PROSITE" id="PS50928">
    <property type="entry name" value="ABC_TM1"/>
    <property type="match status" value="1"/>
</dbReference>
<keyword evidence="8 9" id="KW-0472">Membrane</keyword>
<dbReference type="Gene3D" id="1.10.3720.10">
    <property type="entry name" value="MetI-like"/>
    <property type="match status" value="1"/>
</dbReference>
<name>A0A6J6KB59_9ZZZZ</name>
<dbReference type="InterPro" id="IPR000515">
    <property type="entry name" value="MetI-like"/>
</dbReference>
<dbReference type="InterPro" id="IPR005672">
    <property type="entry name" value="Phosphate_PstA"/>
</dbReference>
<evidence type="ECO:0000313" key="11">
    <source>
        <dbReference type="EMBL" id="CAB4644317.1"/>
    </source>
</evidence>
<evidence type="ECO:0000256" key="2">
    <source>
        <dbReference type="ARBA" id="ARBA00007069"/>
    </source>
</evidence>
<feature type="transmembrane region" description="Helical" evidence="9">
    <location>
        <begin position="83"/>
        <end position="110"/>
    </location>
</feature>
<dbReference type="NCBIfam" id="TIGR00974">
    <property type="entry name" value="3a0107s02c"/>
    <property type="match status" value="1"/>
</dbReference>
<feature type="transmembrane region" description="Helical" evidence="9">
    <location>
        <begin position="27"/>
        <end position="45"/>
    </location>
</feature>
<feature type="transmembrane region" description="Helical" evidence="9">
    <location>
        <begin position="139"/>
        <end position="166"/>
    </location>
</feature>
<dbReference type="EMBL" id="CAEZWI010000009">
    <property type="protein sequence ID" value="CAB4645089.1"/>
    <property type="molecule type" value="Genomic_DNA"/>
</dbReference>
<proteinExistence type="inferred from homology"/>
<accession>A0A6J6KB59</accession>
<feature type="transmembrane region" description="Helical" evidence="9">
    <location>
        <begin position="51"/>
        <end position="71"/>
    </location>
</feature>
<dbReference type="GO" id="GO:0035435">
    <property type="term" value="P:phosphate ion transmembrane transport"/>
    <property type="evidence" value="ECO:0007669"/>
    <property type="project" value="InterPro"/>
</dbReference>
<feature type="domain" description="ABC transmembrane type-1" evidence="10">
    <location>
        <begin position="140"/>
        <end position="344"/>
    </location>
</feature>
<dbReference type="GO" id="GO:0005315">
    <property type="term" value="F:phosphate transmembrane transporter activity"/>
    <property type="evidence" value="ECO:0007669"/>
    <property type="project" value="InterPro"/>
</dbReference>
<keyword evidence="7 9" id="KW-1133">Transmembrane helix</keyword>
<dbReference type="EMBL" id="CAEZWD010000020">
    <property type="protein sequence ID" value="CAB4644317.1"/>
    <property type="molecule type" value="Genomic_DNA"/>
</dbReference>
<evidence type="ECO:0000256" key="9">
    <source>
        <dbReference type="SAM" id="Phobius"/>
    </source>
</evidence>
<organism evidence="12">
    <name type="scientific">freshwater metagenome</name>
    <dbReference type="NCBI Taxonomy" id="449393"/>
    <lineage>
        <taxon>unclassified sequences</taxon>
        <taxon>metagenomes</taxon>
        <taxon>ecological metagenomes</taxon>
    </lineage>
</organism>
<dbReference type="PANTHER" id="PTHR42922">
    <property type="entry name" value="PHOSPHATE TRANSPORT SYSTEM PERMEASE PROTEIN PSTA"/>
    <property type="match status" value="1"/>
</dbReference>
<keyword evidence="4" id="KW-1003">Cell membrane</keyword>
<feature type="transmembrane region" description="Helical" evidence="9">
    <location>
        <begin position="253"/>
        <end position="278"/>
    </location>
</feature>
<protein>
    <submittedName>
        <fullName evidence="12">Unannotated protein</fullName>
    </submittedName>
</protein>
<dbReference type="PANTHER" id="PTHR42922:SF1">
    <property type="entry name" value="PHOSPHATE TRANSPORT SYSTEM PERMEASE PROTEIN PSTA"/>
    <property type="match status" value="1"/>
</dbReference>
<dbReference type="GO" id="GO:0005886">
    <property type="term" value="C:plasma membrane"/>
    <property type="evidence" value="ECO:0007669"/>
    <property type="project" value="UniProtKB-SubCell"/>
</dbReference>
<dbReference type="SUPFAM" id="SSF161098">
    <property type="entry name" value="MetI-like"/>
    <property type="match status" value="1"/>
</dbReference>
<evidence type="ECO:0000256" key="3">
    <source>
        <dbReference type="ARBA" id="ARBA00022448"/>
    </source>
</evidence>
<evidence type="ECO:0000259" key="10">
    <source>
        <dbReference type="PROSITE" id="PS50928"/>
    </source>
</evidence>
<evidence type="ECO:0000256" key="7">
    <source>
        <dbReference type="ARBA" id="ARBA00022989"/>
    </source>
</evidence>
<reference evidence="12" key="1">
    <citation type="submission" date="2020-05" db="EMBL/GenBank/DDBJ databases">
        <authorList>
            <person name="Chiriac C."/>
            <person name="Salcher M."/>
            <person name="Ghai R."/>
            <person name="Kavagutti S V."/>
        </authorList>
    </citation>
    <scope>NUCLEOTIDE SEQUENCE</scope>
</reference>
<sequence>MTTLELLPRPKDAAPWRNRSKSLLTKIALASVLPVVLAIAIGKAFGIPGPITLLLVFLPLQLLASGLAALSTRGKRGVADSQLNVAVLFATTFVAIMLGSVLFSVVSFGLNAISPHFAYQNNVYVTSTTSLEYGGAGHALLGTVLVVGLAALIAVPVGIAVAVYLTETRGRFRGPVRFFAQSMSGLPSIVAGLFIFAVFVSTGISRPAGWLASSALVLLMLPTVIRMSEEVLKLVPGDLRSAALALGAPQRKAFFLVIMPAAKTGLVTAILLGIARIVGETAPLLLTMRVNPNTNVNVFSGDMSTLPTYIFAFLTAGFDTGRARSWAAAFLLLAVVGLIFGTARAISAKSIKK</sequence>
<evidence type="ECO:0000313" key="12">
    <source>
        <dbReference type="EMBL" id="CAB4645089.1"/>
    </source>
</evidence>
<dbReference type="Pfam" id="PF00528">
    <property type="entry name" value="BPD_transp_1"/>
    <property type="match status" value="1"/>
</dbReference>
<gene>
    <name evidence="11" type="ORF">UFOPK2171_00295</name>
    <name evidence="12" type="ORF">UFOPK2237_00167</name>
</gene>
<dbReference type="InterPro" id="IPR035906">
    <property type="entry name" value="MetI-like_sf"/>
</dbReference>
<keyword evidence="6 9" id="KW-0812">Transmembrane</keyword>
<keyword evidence="3" id="KW-0813">Transport</keyword>
<comment type="subcellular location">
    <subcellularLocation>
        <location evidence="1">Cell membrane</location>
        <topology evidence="1">Multi-pass membrane protein</topology>
    </subcellularLocation>
</comment>
<evidence type="ECO:0000256" key="6">
    <source>
        <dbReference type="ARBA" id="ARBA00022692"/>
    </source>
</evidence>
<dbReference type="CDD" id="cd06261">
    <property type="entry name" value="TM_PBP2"/>
    <property type="match status" value="1"/>
</dbReference>
<evidence type="ECO:0000256" key="5">
    <source>
        <dbReference type="ARBA" id="ARBA00022592"/>
    </source>
</evidence>
<dbReference type="InterPro" id="IPR051408">
    <property type="entry name" value="Phosphate_transprt_permease"/>
</dbReference>
<evidence type="ECO:0000256" key="8">
    <source>
        <dbReference type="ARBA" id="ARBA00023136"/>
    </source>
</evidence>
<dbReference type="AlphaFoldDB" id="A0A6J6KB59"/>